<feature type="transmembrane region" description="Helical" evidence="1">
    <location>
        <begin position="56"/>
        <end position="76"/>
    </location>
</feature>
<evidence type="ECO:0000313" key="3">
    <source>
        <dbReference type="Proteomes" id="UP000007564"/>
    </source>
</evidence>
<name>A0A0C6P419_BORBO</name>
<proteinExistence type="predicted"/>
<accession>A0A0C6P419</accession>
<evidence type="ECO:0000256" key="1">
    <source>
        <dbReference type="SAM" id="Phobius"/>
    </source>
</evidence>
<feature type="transmembrane region" description="Helical" evidence="1">
    <location>
        <begin position="21"/>
        <end position="44"/>
    </location>
</feature>
<dbReference type="GeneID" id="56478233"/>
<dbReference type="EMBL" id="HE965806">
    <property type="protein sequence ID" value="CCJ53375.1"/>
    <property type="molecule type" value="Genomic_DNA"/>
</dbReference>
<evidence type="ECO:0000313" key="2">
    <source>
        <dbReference type="EMBL" id="CCJ53375.1"/>
    </source>
</evidence>
<protein>
    <submittedName>
        <fullName evidence="2">Putative integral membrane protein</fullName>
    </submittedName>
</protein>
<gene>
    <name evidence="2" type="ORF">BN112_1458</name>
</gene>
<reference evidence="2 3" key="1">
    <citation type="journal article" date="2012" name="BMC Genomics">
        <title>Comparative genomics of the classical Bordetella subspecies: the evolution and exchange of virulence-associated diversity amongst closely related pathogens.</title>
        <authorList>
            <person name="Park J."/>
            <person name="Zhang Y."/>
            <person name="Buboltz A.M."/>
            <person name="Zhang X."/>
            <person name="Schuster S.C."/>
            <person name="Ahuja U."/>
            <person name="Liu M."/>
            <person name="Miller J.F."/>
            <person name="Sebaihia M."/>
            <person name="Bentley S.D."/>
            <person name="Parkhill J."/>
            <person name="Harvill E.T."/>
        </authorList>
    </citation>
    <scope>NUCLEOTIDE SEQUENCE [LARGE SCALE GENOMIC DNA]</scope>
    <source>
        <strain evidence="2 3">253</strain>
    </source>
</reference>
<dbReference type="KEGG" id="bbh:BN112_1458"/>
<dbReference type="HOGENOM" id="CLU_1861305_0_0_4"/>
<dbReference type="RefSeq" id="WP_003812792.1">
    <property type="nucleotide sequence ID" value="NC_019382.1"/>
</dbReference>
<sequence>MGEGADYRPGDNGQGLLAGPLRLLAGLNGLAALMLVAFSLGIVGGEVAPPALQAPLALFLAGLAAAMGAMLFGTAARYLQHRQAAAAGVRGRGHLPAVVLAVALYLASVAAFGAGCWLAVAPADTDYDQLPTVYAARV</sequence>
<feature type="transmembrane region" description="Helical" evidence="1">
    <location>
        <begin position="97"/>
        <end position="120"/>
    </location>
</feature>
<keyword evidence="1" id="KW-0812">Transmembrane</keyword>
<dbReference type="Proteomes" id="UP000007564">
    <property type="component" value="Chromosome"/>
</dbReference>
<keyword evidence="1" id="KW-1133">Transmembrane helix</keyword>
<keyword evidence="1" id="KW-0472">Membrane</keyword>
<organism evidence="2 3">
    <name type="scientific">Bordetella bronchiseptica 253</name>
    <dbReference type="NCBI Taxonomy" id="568707"/>
    <lineage>
        <taxon>Bacteria</taxon>
        <taxon>Pseudomonadati</taxon>
        <taxon>Pseudomonadota</taxon>
        <taxon>Betaproteobacteria</taxon>
        <taxon>Burkholderiales</taxon>
        <taxon>Alcaligenaceae</taxon>
        <taxon>Bordetella</taxon>
    </lineage>
</organism>
<dbReference type="AlphaFoldDB" id="A0A0C6P419"/>